<dbReference type="PROSITE" id="PS51892">
    <property type="entry name" value="SUBTILASE"/>
    <property type="match status" value="1"/>
</dbReference>
<dbReference type="GO" id="GO:0004252">
    <property type="term" value="F:serine-type endopeptidase activity"/>
    <property type="evidence" value="ECO:0007669"/>
    <property type="project" value="UniProtKB-UniRule"/>
</dbReference>
<reference evidence="10 11" key="1">
    <citation type="submission" date="2018-04" db="EMBL/GenBank/DDBJ databases">
        <title>Bacteria isolated from cave deposits of Manipur.</title>
        <authorList>
            <person name="Sahoo D."/>
            <person name="Sarangthem I."/>
            <person name="Nandeibam J."/>
        </authorList>
    </citation>
    <scope>NUCLEOTIDE SEQUENCE [LARGE SCALE GENOMIC DNA]</scope>
    <source>
        <strain evidence="11">mrc11</strain>
    </source>
</reference>
<dbReference type="PANTHER" id="PTHR43806:SF11">
    <property type="entry name" value="CEREVISIN-RELATED"/>
    <property type="match status" value="1"/>
</dbReference>
<evidence type="ECO:0000256" key="2">
    <source>
        <dbReference type="ARBA" id="ARBA00022670"/>
    </source>
</evidence>
<evidence type="ECO:0000259" key="8">
    <source>
        <dbReference type="Pfam" id="PF00082"/>
    </source>
</evidence>
<sequence>MKKLIMASVTAAVLGFGTTSLAATGTAAAPEPSPGTGQIIVKFRDNGAAASLLRRQGLGEGSGVVSTGARVVRVPAGKESQLIDALNRNPAVEYAEPDESVTATTADTYFPRQYALQNTGQSFTNTAGTLTVPAGTPDADVDAVEAWDVTTGNGIKVAVLDSGVATDNPDINPKVVLRANFSGATSNEDNYGHGTHVAGIVAATHNNEGVAGVCPGCTILAGKVLNDSGVGSSSGLANGINWAVNNGAKVINMSIGVRASRTLETAVNNAWSKGVVLVAAAGNGGNQTKIYPGAYPNVIAVAATDNRDVKASFSTYGASWVDIAAPGVNVYSTFPNHKFVIGTQNNRSFGYDVGNGTSMSAPIVAATAALAWSSHPGATNTSVRAKVESSAEDVAGTGTYWAHGRVDTFEAVTAP</sequence>
<dbReference type="AlphaFoldDB" id="A0A328HIB8"/>
<keyword evidence="4 5" id="KW-0720">Serine protease</keyword>
<comment type="caution">
    <text evidence="10">The sequence shown here is derived from an EMBL/GenBank/DDBJ whole genome shotgun (WGS) entry which is preliminary data.</text>
</comment>
<evidence type="ECO:0000256" key="1">
    <source>
        <dbReference type="ARBA" id="ARBA00011073"/>
    </source>
</evidence>
<feature type="chain" id="PRO_5016320964" evidence="7">
    <location>
        <begin position="23"/>
        <end position="415"/>
    </location>
</feature>
<evidence type="ECO:0000256" key="5">
    <source>
        <dbReference type="PROSITE-ProRule" id="PRU01240"/>
    </source>
</evidence>
<evidence type="ECO:0000256" key="7">
    <source>
        <dbReference type="SAM" id="SignalP"/>
    </source>
</evidence>
<dbReference type="PROSITE" id="PS00137">
    <property type="entry name" value="SUBTILASE_HIS"/>
    <property type="match status" value="1"/>
</dbReference>
<dbReference type="InterPro" id="IPR022398">
    <property type="entry name" value="Peptidase_S8_His-AS"/>
</dbReference>
<evidence type="ECO:0000256" key="4">
    <source>
        <dbReference type="ARBA" id="ARBA00022825"/>
    </source>
</evidence>
<dbReference type="InterPro" id="IPR023827">
    <property type="entry name" value="Peptidase_S8_Asp-AS"/>
</dbReference>
<dbReference type="Pfam" id="PF22148">
    <property type="entry name" value="Fervidolysin_NPro-like"/>
    <property type="match status" value="1"/>
</dbReference>
<feature type="signal peptide" evidence="7">
    <location>
        <begin position="1"/>
        <end position="22"/>
    </location>
</feature>
<name>A0A328HIB8_ARTGO</name>
<accession>A0A328HIB8</accession>
<feature type="active site" description="Charge relay system" evidence="5">
    <location>
        <position position="193"/>
    </location>
</feature>
<dbReference type="RefSeq" id="WP_111902838.1">
    <property type="nucleotide sequence ID" value="NZ_QLNP01000062.1"/>
</dbReference>
<dbReference type="PROSITE" id="PS00138">
    <property type="entry name" value="SUBTILASE_SER"/>
    <property type="match status" value="1"/>
</dbReference>
<feature type="domain" description="Peptidase S8/S53" evidence="8">
    <location>
        <begin position="152"/>
        <end position="397"/>
    </location>
</feature>
<gene>
    <name evidence="10" type="ORF">DBZ45_05035</name>
</gene>
<dbReference type="PANTHER" id="PTHR43806">
    <property type="entry name" value="PEPTIDASE S8"/>
    <property type="match status" value="1"/>
</dbReference>
<dbReference type="InterPro" id="IPR000209">
    <property type="entry name" value="Peptidase_S8/S53_dom"/>
</dbReference>
<comment type="similarity">
    <text evidence="1 5 6">Belongs to the peptidase S8 family.</text>
</comment>
<keyword evidence="3 5" id="KW-0378">Hydrolase</keyword>
<dbReference type="PROSITE" id="PS00136">
    <property type="entry name" value="SUBTILASE_ASP"/>
    <property type="match status" value="1"/>
</dbReference>
<evidence type="ECO:0000256" key="6">
    <source>
        <dbReference type="RuleBase" id="RU003355"/>
    </source>
</evidence>
<dbReference type="Pfam" id="PF00082">
    <property type="entry name" value="Peptidase_S8"/>
    <property type="match status" value="1"/>
</dbReference>
<organism evidence="10 11">
    <name type="scientific">Arthrobacter globiformis</name>
    <dbReference type="NCBI Taxonomy" id="1665"/>
    <lineage>
        <taxon>Bacteria</taxon>
        <taxon>Bacillati</taxon>
        <taxon>Actinomycetota</taxon>
        <taxon>Actinomycetes</taxon>
        <taxon>Micrococcales</taxon>
        <taxon>Micrococcaceae</taxon>
        <taxon>Arthrobacter</taxon>
    </lineage>
</organism>
<evidence type="ECO:0000256" key="3">
    <source>
        <dbReference type="ARBA" id="ARBA00022801"/>
    </source>
</evidence>
<dbReference type="InterPro" id="IPR023828">
    <property type="entry name" value="Peptidase_S8_Ser-AS"/>
</dbReference>
<protein>
    <submittedName>
        <fullName evidence="10">Peptidase S8</fullName>
    </submittedName>
</protein>
<dbReference type="PRINTS" id="PR00723">
    <property type="entry name" value="SUBTILISIN"/>
</dbReference>
<keyword evidence="2 5" id="KW-0645">Protease</keyword>
<dbReference type="InterPro" id="IPR050131">
    <property type="entry name" value="Peptidase_S8_subtilisin-like"/>
</dbReference>
<dbReference type="InterPro" id="IPR036852">
    <property type="entry name" value="Peptidase_S8/S53_dom_sf"/>
</dbReference>
<evidence type="ECO:0000313" key="10">
    <source>
        <dbReference type="EMBL" id="RAM38369.1"/>
    </source>
</evidence>
<evidence type="ECO:0000313" key="11">
    <source>
        <dbReference type="Proteomes" id="UP000249166"/>
    </source>
</evidence>
<dbReference type="EMBL" id="QLNP01000062">
    <property type="protein sequence ID" value="RAM38369.1"/>
    <property type="molecule type" value="Genomic_DNA"/>
</dbReference>
<dbReference type="InterPro" id="IPR015500">
    <property type="entry name" value="Peptidase_S8_subtilisin-rel"/>
</dbReference>
<evidence type="ECO:0000259" key="9">
    <source>
        <dbReference type="Pfam" id="PF22148"/>
    </source>
</evidence>
<feature type="domain" description="Fervidolysin-like N-terminal prodomain" evidence="9">
    <location>
        <begin position="36"/>
        <end position="97"/>
    </location>
</feature>
<dbReference type="InterPro" id="IPR054399">
    <property type="entry name" value="Fervidolysin-like_N_prodom"/>
</dbReference>
<dbReference type="GO" id="GO:0006508">
    <property type="term" value="P:proteolysis"/>
    <property type="evidence" value="ECO:0007669"/>
    <property type="project" value="UniProtKB-KW"/>
</dbReference>
<feature type="active site" description="Charge relay system" evidence="5">
    <location>
        <position position="358"/>
    </location>
</feature>
<dbReference type="Gene3D" id="3.40.50.200">
    <property type="entry name" value="Peptidase S8/S53 domain"/>
    <property type="match status" value="1"/>
</dbReference>
<keyword evidence="7" id="KW-0732">Signal</keyword>
<dbReference type="SUPFAM" id="SSF52743">
    <property type="entry name" value="Subtilisin-like"/>
    <property type="match status" value="1"/>
</dbReference>
<dbReference type="Proteomes" id="UP000249166">
    <property type="component" value="Unassembled WGS sequence"/>
</dbReference>
<dbReference type="OrthoDB" id="9813435at2"/>
<proteinExistence type="inferred from homology"/>
<feature type="active site" description="Charge relay system" evidence="5">
    <location>
        <position position="161"/>
    </location>
</feature>